<keyword evidence="11 14" id="KW-0503">Monooxygenase</keyword>
<gene>
    <name evidence="16" type="ORF">POSPLADRAFT_1172570</name>
</gene>
<dbReference type="GO" id="GO:0020037">
    <property type="term" value="F:heme binding"/>
    <property type="evidence" value="ECO:0007669"/>
    <property type="project" value="InterPro"/>
</dbReference>
<dbReference type="GeneID" id="36333138"/>
<evidence type="ECO:0000256" key="7">
    <source>
        <dbReference type="ARBA" id="ARBA00022723"/>
    </source>
</evidence>
<comment type="subcellular location">
    <subcellularLocation>
        <location evidence="2">Membrane</location>
        <topology evidence="2">Single-pass membrane protein</topology>
    </subcellularLocation>
</comment>
<dbReference type="STRING" id="670580.A0A1X6MSE2"/>
<keyword evidence="12 15" id="KW-0472">Membrane</keyword>
<comment type="similarity">
    <text evidence="4 14">Belongs to the cytochrome P450 family.</text>
</comment>
<evidence type="ECO:0000256" key="12">
    <source>
        <dbReference type="ARBA" id="ARBA00023136"/>
    </source>
</evidence>
<dbReference type="EMBL" id="KZ110602">
    <property type="protein sequence ID" value="OSX59311.1"/>
    <property type="molecule type" value="Genomic_DNA"/>
</dbReference>
<keyword evidence="17" id="KW-1185">Reference proteome</keyword>
<dbReference type="OrthoDB" id="2789670at2759"/>
<dbReference type="GO" id="GO:0005506">
    <property type="term" value="F:iron ion binding"/>
    <property type="evidence" value="ECO:0007669"/>
    <property type="project" value="InterPro"/>
</dbReference>
<keyword evidence="9 14" id="KW-0560">Oxidoreductase</keyword>
<evidence type="ECO:0000256" key="8">
    <source>
        <dbReference type="ARBA" id="ARBA00022989"/>
    </source>
</evidence>
<dbReference type="InterPro" id="IPR002401">
    <property type="entry name" value="Cyt_P450_E_grp-I"/>
</dbReference>
<evidence type="ECO:0000313" key="16">
    <source>
        <dbReference type="EMBL" id="OSX59311.1"/>
    </source>
</evidence>
<proteinExistence type="inferred from homology"/>
<keyword evidence="8 15" id="KW-1133">Transmembrane helix</keyword>
<evidence type="ECO:0000313" key="17">
    <source>
        <dbReference type="Proteomes" id="UP000194127"/>
    </source>
</evidence>
<dbReference type="Proteomes" id="UP000194127">
    <property type="component" value="Unassembled WGS sequence"/>
</dbReference>
<keyword evidence="5 13" id="KW-0349">Heme</keyword>
<comment type="cofactor">
    <cofactor evidence="1 13">
        <name>heme</name>
        <dbReference type="ChEBI" id="CHEBI:30413"/>
    </cofactor>
</comment>
<dbReference type="Pfam" id="PF00067">
    <property type="entry name" value="p450"/>
    <property type="match status" value="1"/>
</dbReference>
<keyword evidence="10 13" id="KW-0408">Iron</keyword>
<evidence type="ECO:0000256" key="6">
    <source>
        <dbReference type="ARBA" id="ARBA00022692"/>
    </source>
</evidence>
<keyword evidence="7 13" id="KW-0479">Metal-binding</keyword>
<dbReference type="PANTHER" id="PTHR46300:SF7">
    <property type="entry name" value="P450, PUTATIVE (EUROFUNG)-RELATED"/>
    <property type="match status" value="1"/>
</dbReference>
<evidence type="ECO:0000256" key="9">
    <source>
        <dbReference type="ARBA" id="ARBA00023002"/>
    </source>
</evidence>
<dbReference type="GO" id="GO:0016020">
    <property type="term" value="C:membrane"/>
    <property type="evidence" value="ECO:0007669"/>
    <property type="project" value="UniProtKB-SubCell"/>
</dbReference>
<dbReference type="RefSeq" id="XP_024336105.1">
    <property type="nucleotide sequence ID" value="XM_024488189.1"/>
</dbReference>
<dbReference type="InterPro" id="IPR036396">
    <property type="entry name" value="Cyt_P450_sf"/>
</dbReference>
<dbReference type="CDD" id="cd11065">
    <property type="entry name" value="CYP64-like"/>
    <property type="match status" value="1"/>
</dbReference>
<dbReference type="PROSITE" id="PS00086">
    <property type="entry name" value="CYTOCHROME_P450"/>
    <property type="match status" value="1"/>
</dbReference>
<evidence type="ECO:0000256" key="10">
    <source>
        <dbReference type="ARBA" id="ARBA00023004"/>
    </source>
</evidence>
<evidence type="ECO:0000256" key="2">
    <source>
        <dbReference type="ARBA" id="ARBA00004167"/>
    </source>
</evidence>
<dbReference type="GO" id="GO:0004497">
    <property type="term" value="F:monooxygenase activity"/>
    <property type="evidence" value="ECO:0007669"/>
    <property type="project" value="UniProtKB-KW"/>
</dbReference>
<organism evidence="16 17">
    <name type="scientific">Postia placenta MAD-698-R-SB12</name>
    <dbReference type="NCBI Taxonomy" id="670580"/>
    <lineage>
        <taxon>Eukaryota</taxon>
        <taxon>Fungi</taxon>
        <taxon>Dikarya</taxon>
        <taxon>Basidiomycota</taxon>
        <taxon>Agaricomycotina</taxon>
        <taxon>Agaricomycetes</taxon>
        <taxon>Polyporales</taxon>
        <taxon>Adustoporiaceae</taxon>
        <taxon>Rhodonia</taxon>
    </lineage>
</organism>
<evidence type="ECO:0000256" key="3">
    <source>
        <dbReference type="ARBA" id="ARBA00005179"/>
    </source>
</evidence>
<dbReference type="AlphaFoldDB" id="A0A1X6MSE2"/>
<evidence type="ECO:0000256" key="14">
    <source>
        <dbReference type="RuleBase" id="RU000461"/>
    </source>
</evidence>
<evidence type="ECO:0000256" key="13">
    <source>
        <dbReference type="PIRSR" id="PIRSR602401-1"/>
    </source>
</evidence>
<dbReference type="PRINTS" id="PR00463">
    <property type="entry name" value="EP450I"/>
</dbReference>
<feature type="transmembrane region" description="Helical" evidence="15">
    <location>
        <begin position="6"/>
        <end position="24"/>
    </location>
</feature>
<dbReference type="InterPro" id="IPR017972">
    <property type="entry name" value="Cyt_P450_CS"/>
</dbReference>
<dbReference type="GO" id="GO:0016705">
    <property type="term" value="F:oxidoreductase activity, acting on paired donors, with incorporation or reduction of molecular oxygen"/>
    <property type="evidence" value="ECO:0007669"/>
    <property type="project" value="InterPro"/>
</dbReference>
<evidence type="ECO:0000256" key="5">
    <source>
        <dbReference type="ARBA" id="ARBA00022617"/>
    </source>
</evidence>
<evidence type="ECO:0000256" key="11">
    <source>
        <dbReference type="ARBA" id="ARBA00023033"/>
    </source>
</evidence>
<sequence>MSRLFLVLDTGAAILLVALLFVVYRGRQSARGPLPPGPRGWPLMGNVFDMPATNEWNTFMSWGEKWGDIVSVTLFGQHIVILNSIQHAYDMFEKKSNVYSDRPAITMAGEMVGWDRTLVLLRYGTRFRETRKLFSQLIGTRSQTERFSLHLEHEVHRFLRCILREPTSVLKEIRKTTGAVILKMAYGYEVQEGDDPLVDLVDRAVDEFSISTRPGAFLVDTFPILRHVPAWMPGASWKKKAKVWADDLEMTCNVPYAFTQQQMSAGTAIPSFTSTHLESNPVPEKEIVIKNAAFSLYSAGADTTVSAISTFFLAMTCYPEAQRKAQAEIDAVIGNDRLPTLADRDKLPFVTALCCEVLRWQPVAPLGVPHCPVADDFHAGFLIPKGTIVFPNIWKFLHDPDTYANPFDFEPERFIASPGKTAEKDPRQIVFGFGRRICPGMYLADASLFISCAMSLAVFDISKVVRDGKVIEPVIDYTSGTISHPRPFEFSIKPRSANAEALITAMHETRER</sequence>
<dbReference type="Gene3D" id="1.10.630.10">
    <property type="entry name" value="Cytochrome P450"/>
    <property type="match status" value="1"/>
</dbReference>
<dbReference type="PANTHER" id="PTHR46300">
    <property type="entry name" value="P450, PUTATIVE (EUROFUNG)-RELATED-RELATED"/>
    <property type="match status" value="1"/>
</dbReference>
<dbReference type="SUPFAM" id="SSF48264">
    <property type="entry name" value="Cytochrome P450"/>
    <property type="match status" value="1"/>
</dbReference>
<evidence type="ECO:0000256" key="4">
    <source>
        <dbReference type="ARBA" id="ARBA00010617"/>
    </source>
</evidence>
<accession>A0A1X6MSE2</accession>
<dbReference type="InterPro" id="IPR001128">
    <property type="entry name" value="Cyt_P450"/>
</dbReference>
<protein>
    <recommendedName>
        <fullName evidence="18">Cytochrome P450</fullName>
    </recommendedName>
</protein>
<feature type="binding site" description="axial binding residue" evidence="13">
    <location>
        <position position="438"/>
    </location>
    <ligand>
        <name>heme</name>
        <dbReference type="ChEBI" id="CHEBI:30413"/>
    </ligand>
    <ligandPart>
        <name>Fe</name>
        <dbReference type="ChEBI" id="CHEBI:18248"/>
    </ligandPart>
</feature>
<dbReference type="InterPro" id="IPR050364">
    <property type="entry name" value="Cytochrome_P450_fung"/>
</dbReference>
<dbReference type="PRINTS" id="PR00385">
    <property type="entry name" value="P450"/>
</dbReference>
<evidence type="ECO:0000256" key="1">
    <source>
        <dbReference type="ARBA" id="ARBA00001971"/>
    </source>
</evidence>
<comment type="pathway">
    <text evidence="3">Secondary metabolite biosynthesis.</text>
</comment>
<evidence type="ECO:0000256" key="15">
    <source>
        <dbReference type="SAM" id="Phobius"/>
    </source>
</evidence>
<keyword evidence="6 15" id="KW-0812">Transmembrane</keyword>
<name>A0A1X6MSE2_9APHY</name>
<evidence type="ECO:0008006" key="18">
    <source>
        <dbReference type="Google" id="ProtNLM"/>
    </source>
</evidence>
<reference evidence="16 17" key="1">
    <citation type="submission" date="2017-04" db="EMBL/GenBank/DDBJ databases">
        <title>Genome Sequence of the Model Brown-Rot Fungus Postia placenta SB12.</title>
        <authorList>
            <consortium name="DOE Joint Genome Institute"/>
            <person name="Gaskell J."/>
            <person name="Kersten P."/>
            <person name="Larrondo L.F."/>
            <person name="Canessa P."/>
            <person name="Martinez D."/>
            <person name="Hibbett D."/>
            <person name="Schmoll M."/>
            <person name="Kubicek C.P."/>
            <person name="Martinez A.T."/>
            <person name="Yadav J."/>
            <person name="Master E."/>
            <person name="Magnuson J.K."/>
            <person name="James T."/>
            <person name="Yaver D."/>
            <person name="Berka R."/>
            <person name="Labutti K."/>
            <person name="Lipzen A."/>
            <person name="Aerts A."/>
            <person name="Barry K."/>
            <person name="Henrissat B."/>
            <person name="Blanchette R."/>
            <person name="Grigoriev I."/>
            <person name="Cullen D."/>
        </authorList>
    </citation>
    <scope>NUCLEOTIDE SEQUENCE [LARGE SCALE GENOMIC DNA]</scope>
    <source>
        <strain evidence="16 17">MAD-698-R-SB12</strain>
    </source>
</reference>